<protein>
    <submittedName>
        <fullName evidence="5">Sugar lactone lactonase YvrE</fullName>
    </submittedName>
</protein>
<name>A0A7W9EDQ8_9SPHN</name>
<dbReference type="Proteomes" id="UP000549617">
    <property type="component" value="Unassembled WGS sequence"/>
</dbReference>
<feature type="domain" description="SMP-30/Gluconolactonase/LRE-like region" evidence="4">
    <location>
        <begin position="14"/>
        <end position="255"/>
    </location>
</feature>
<evidence type="ECO:0000256" key="1">
    <source>
        <dbReference type="ARBA" id="ARBA00008853"/>
    </source>
</evidence>
<evidence type="ECO:0000313" key="5">
    <source>
        <dbReference type="EMBL" id="MBB5685367.1"/>
    </source>
</evidence>
<keyword evidence="3" id="KW-0862">Zinc</keyword>
<evidence type="ECO:0000259" key="4">
    <source>
        <dbReference type="Pfam" id="PF08450"/>
    </source>
</evidence>
<feature type="binding site" evidence="3">
    <location>
        <position position="100"/>
    </location>
    <ligand>
        <name>substrate</name>
    </ligand>
</feature>
<dbReference type="SUPFAM" id="SSF63829">
    <property type="entry name" value="Calcium-dependent phosphotriesterase"/>
    <property type="match status" value="1"/>
</dbReference>
<dbReference type="AlphaFoldDB" id="A0A7W9EDQ8"/>
<dbReference type="Pfam" id="PF08450">
    <property type="entry name" value="SGL"/>
    <property type="match status" value="1"/>
</dbReference>
<organism evidence="5 6">
    <name type="scientific">Sphingobium boeckii</name>
    <dbReference type="NCBI Taxonomy" id="1082345"/>
    <lineage>
        <taxon>Bacteria</taxon>
        <taxon>Pseudomonadati</taxon>
        <taxon>Pseudomonadota</taxon>
        <taxon>Alphaproteobacteria</taxon>
        <taxon>Sphingomonadales</taxon>
        <taxon>Sphingomonadaceae</taxon>
        <taxon>Sphingobium</taxon>
    </lineage>
</organism>
<dbReference type="InterPro" id="IPR013658">
    <property type="entry name" value="SGL"/>
</dbReference>
<feature type="binding site" evidence="3">
    <location>
        <position position="197"/>
    </location>
    <ligand>
        <name>a divalent metal cation</name>
        <dbReference type="ChEBI" id="CHEBI:60240"/>
    </ligand>
</feature>
<dbReference type="GO" id="GO:0019853">
    <property type="term" value="P:L-ascorbic acid biosynthetic process"/>
    <property type="evidence" value="ECO:0007669"/>
    <property type="project" value="TreeGrafter"/>
</dbReference>
<gene>
    <name evidence="5" type="ORF">FHS49_001375</name>
</gene>
<dbReference type="GO" id="GO:0004341">
    <property type="term" value="F:gluconolactonase activity"/>
    <property type="evidence" value="ECO:0007669"/>
    <property type="project" value="TreeGrafter"/>
</dbReference>
<evidence type="ECO:0000256" key="3">
    <source>
        <dbReference type="PIRSR" id="PIRSR605511-2"/>
    </source>
</evidence>
<feature type="binding site" evidence="3">
    <location>
        <position position="148"/>
    </location>
    <ligand>
        <name>a divalent metal cation</name>
        <dbReference type="ChEBI" id="CHEBI:60240"/>
    </ligand>
</feature>
<proteinExistence type="inferred from homology"/>
<dbReference type="RefSeq" id="WP_221240413.1">
    <property type="nucleotide sequence ID" value="NZ_JACIJC010000002.1"/>
</dbReference>
<reference evidence="5 6" key="1">
    <citation type="submission" date="2020-08" db="EMBL/GenBank/DDBJ databases">
        <title>Genomic Encyclopedia of Type Strains, Phase IV (KMG-IV): sequencing the most valuable type-strain genomes for metagenomic binning, comparative biology and taxonomic classification.</title>
        <authorList>
            <person name="Goeker M."/>
        </authorList>
    </citation>
    <scope>NUCLEOTIDE SEQUENCE [LARGE SCALE GENOMIC DNA]</scope>
    <source>
        <strain evidence="5 6">DSM 25079</strain>
    </source>
</reference>
<evidence type="ECO:0000313" key="6">
    <source>
        <dbReference type="Proteomes" id="UP000549617"/>
    </source>
</evidence>
<feature type="binding site" evidence="3">
    <location>
        <position position="102"/>
    </location>
    <ligand>
        <name>substrate</name>
    </ligand>
</feature>
<dbReference type="GO" id="GO:0005509">
    <property type="term" value="F:calcium ion binding"/>
    <property type="evidence" value="ECO:0007669"/>
    <property type="project" value="TreeGrafter"/>
</dbReference>
<keyword evidence="6" id="KW-1185">Reference proteome</keyword>
<evidence type="ECO:0000256" key="2">
    <source>
        <dbReference type="PIRSR" id="PIRSR605511-1"/>
    </source>
</evidence>
<feature type="active site" description="Proton donor/acceptor" evidence="2">
    <location>
        <position position="197"/>
    </location>
</feature>
<comment type="similarity">
    <text evidence="1">Belongs to the SMP-30/CGR1 family.</text>
</comment>
<dbReference type="EMBL" id="JACIJC010000002">
    <property type="protein sequence ID" value="MBB5685367.1"/>
    <property type="molecule type" value="Genomic_DNA"/>
</dbReference>
<dbReference type="InterPro" id="IPR005511">
    <property type="entry name" value="SMP-30"/>
</dbReference>
<sequence length="285" mass="31191">MPVKPIARPDRDALGEGPVWVPALGRLFWVDIIGHAVRWLDLKTGAYGSHVFNEPIGWIMPRAGRTDFIVGMKSGFHVFDFESKALTLIGDPEPDRPHNRLNDAKVDGHGRIWAGTKDDRDQEKSGALYRLDTDLTWSQHDDGYAVTNGPAFSLDGRLMYHTDSGARCIYAFDLAADGTLSGKKVFLRFEDDWGFPDGMTTDSENCLWVAHWGGGRISRFSPDGALLRSIELPASNITSIAFAGPKLDRMFVTSSADGQEHEPAAGALFEVDPGVTGVMPRAFGG</sequence>
<dbReference type="PANTHER" id="PTHR10907">
    <property type="entry name" value="REGUCALCIN"/>
    <property type="match status" value="1"/>
</dbReference>
<dbReference type="InterPro" id="IPR011042">
    <property type="entry name" value="6-blade_b-propeller_TolB-like"/>
</dbReference>
<dbReference type="PANTHER" id="PTHR10907:SF47">
    <property type="entry name" value="REGUCALCIN"/>
    <property type="match status" value="1"/>
</dbReference>
<comment type="cofactor">
    <cofactor evidence="3">
        <name>Zn(2+)</name>
        <dbReference type="ChEBI" id="CHEBI:29105"/>
    </cofactor>
    <text evidence="3">Binds 1 divalent metal cation per subunit.</text>
</comment>
<comment type="caution">
    <text evidence="5">The sequence shown here is derived from an EMBL/GenBank/DDBJ whole genome shotgun (WGS) entry which is preliminary data.</text>
</comment>
<feature type="binding site" evidence="3">
    <location>
        <position position="16"/>
    </location>
    <ligand>
        <name>a divalent metal cation</name>
        <dbReference type="ChEBI" id="CHEBI:60240"/>
    </ligand>
</feature>
<accession>A0A7W9EDQ8</accession>
<keyword evidence="3" id="KW-0479">Metal-binding</keyword>
<dbReference type="Gene3D" id="2.120.10.30">
    <property type="entry name" value="TolB, C-terminal domain"/>
    <property type="match status" value="1"/>
</dbReference>
<dbReference type="PRINTS" id="PR01790">
    <property type="entry name" value="SMP30FAMILY"/>
</dbReference>